<dbReference type="Pfam" id="PF05651">
    <property type="entry name" value="Diacid_rec"/>
    <property type="match status" value="1"/>
</dbReference>
<dbReference type="Pfam" id="PF13556">
    <property type="entry name" value="HTH_30"/>
    <property type="match status" value="1"/>
</dbReference>
<dbReference type="Proteomes" id="UP000679749">
    <property type="component" value="Unassembled WGS sequence"/>
</dbReference>
<dbReference type="EMBL" id="JAGYPF010000003">
    <property type="protein sequence ID" value="MBS4214222.1"/>
    <property type="molecule type" value="Genomic_DNA"/>
</dbReference>
<comment type="caution">
    <text evidence="3">The sequence shown here is derived from an EMBL/GenBank/DDBJ whole genome shotgun (WGS) entry which is preliminary data.</text>
</comment>
<evidence type="ECO:0000259" key="1">
    <source>
        <dbReference type="Pfam" id="PF05651"/>
    </source>
</evidence>
<dbReference type="PANTHER" id="PTHR33744:SF15">
    <property type="entry name" value="CARBOHYDRATE DIACID REGULATOR"/>
    <property type="match status" value="1"/>
</dbReference>
<evidence type="ECO:0000313" key="4">
    <source>
        <dbReference type="Proteomes" id="UP000679749"/>
    </source>
</evidence>
<organism evidence="3 4">
    <name type="scientific">Neobacillus rhizophilus</name>
    <dbReference type="NCBI Taxonomy" id="2833579"/>
    <lineage>
        <taxon>Bacteria</taxon>
        <taxon>Bacillati</taxon>
        <taxon>Bacillota</taxon>
        <taxon>Bacilli</taxon>
        <taxon>Bacillales</taxon>
        <taxon>Bacillaceae</taxon>
        <taxon>Neobacillus</taxon>
    </lineage>
</organism>
<sequence length="347" mass="39784">MKINKVLAQEIADKVMSVIPYKVNIMDENGLIIGSGDKKRVDTIHEGAVSAIEQGTMVTIYKPEGSSKPGVNIPIHFQNKTIGVIGISGDPRIVAPFAELVRVTAELLIDQEFLFKEKRIKEQMMEEFLYHWVFRNNEYDTAFFNNAEAIGVNLKLIRKAVILKGKLRKQPSLFAQEFTFKLNQESQLFIVPDTSDIVYRLEPLISQDSKVGIGDRHEILAKSVQEAKRAIEISENLKFAQIICDYPQLKFIDYLTNKNVAFDEIIPFYAQLDENQKGQELLETLLCFIENSGDMNAISYKLHIHRNSLAYRLQRIEILTNKNPKKFIDLFQLFTGYVLYKMKHSSS</sequence>
<dbReference type="AlphaFoldDB" id="A0A942U789"/>
<protein>
    <submittedName>
        <fullName evidence="3">Helix-turn-helix domain-containing protein</fullName>
    </submittedName>
</protein>
<dbReference type="PANTHER" id="PTHR33744">
    <property type="entry name" value="CARBOHYDRATE DIACID REGULATOR"/>
    <property type="match status" value="1"/>
</dbReference>
<dbReference type="InterPro" id="IPR025736">
    <property type="entry name" value="PucR_C-HTH_dom"/>
</dbReference>
<proteinExistence type="predicted"/>
<gene>
    <name evidence="3" type="ORF">KHA99_17365</name>
</gene>
<dbReference type="InterPro" id="IPR008599">
    <property type="entry name" value="Diacid_rec"/>
</dbReference>
<name>A0A942U789_9BACI</name>
<dbReference type="RefSeq" id="WP_213118705.1">
    <property type="nucleotide sequence ID" value="NZ_JAGYPF010000003.1"/>
</dbReference>
<accession>A0A942U789</accession>
<evidence type="ECO:0000313" key="3">
    <source>
        <dbReference type="EMBL" id="MBS4214222.1"/>
    </source>
</evidence>
<evidence type="ECO:0000259" key="2">
    <source>
        <dbReference type="Pfam" id="PF13556"/>
    </source>
</evidence>
<dbReference type="InterPro" id="IPR051448">
    <property type="entry name" value="CdaR-like_regulators"/>
</dbReference>
<keyword evidence="4" id="KW-1185">Reference proteome</keyword>
<feature type="domain" description="Putative sugar diacid recognition" evidence="1">
    <location>
        <begin position="4"/>
        <end position="132"/>
    </location>
</feature>
<feature type="domain" description="PucR C-terminal helix-turn-helix" evidence="2">
    <location>
        <begin position="281"/>
        <end position="334"/>
    </location>
</feature>
<dbReference type="InterPro" id="IPR042070">
    <property type="entry name" value="PucR_C-HTH_sf"/>
</dbReference>
<reference evidence="3" key="1">
    <citation type="submission" date="2021-05" db="EMBL/GenBank/DDBJ databases">
        <title>Novel Bacillus species.</title>
        <authorList>
            <person name="Liu G."/>
        </authorList>
    </citation>
    <scope>NUCLEOTIDE SEQUENCE</scope>
    <source>
        <strain evidence="3">FJAT-49825</strain>
    </source>
</reference>
<dbReference type="Gene3D" id="1.10.10.2840">
    <property type="entry name" value="PucR C-terminal helix-turn-helix domain"/>
    <property type="match status" value="1"/>
</dbReference>